<keyword evidence="4" id="KW-0539">Nucleus</keyword>
<comment type="caution">
    <text evidence="8">The sequence shown here is derived from an EMBL/GenBank/DDBJ whole genome shotgun (WGS) entry which is preliminary data.</text>
</comment>
<feature type="compositionally biased region" description="Basic residues" evidence="5">
    <location>
        <begin position="1"/>
        <end position="35"/>
    </location>
</feature>
<dbReference type="InterPro" id="IPR014813">
    <property type="entry name" value="Gnl3_N_dom"/>
</dbReference>
<feature type="region of interest" description="Disordered" evidence="5">
    <location>
        <begin position="465"/>
        <end position="612"/>
    </location>
</feature>
<sequence>MPLIRKKTSKRITTHKRQRIKHKIAEGKKKKRKEAKKNPQWKSKKKKDPGIPNNFPYKDEILAEIAEGRRQADEAKQRRKEEKKLNKETQNIDQDANITDNLIVTGSSSKAKPQDDAPLLLNPELPNLEAVLNRSNVFLCVLDARDPMSYRVSHLENLASQRKDVKLAFILNKIELVPKESAIAWLKYLRSLYPTFMFRSASAFLPRSPEDLKKGKAKESEDDALGCEPLLTFLSQCMADTDHVRVAVVGVTNVGKSSIINSLARKTAVPVYQYSVTAQAWATTTTRAYEVEIPRQGSNGCITLTDTPGLSFQNEKQHDDEVKIRDMLTRRRGRVDKVKNPLPLVEQILSRADTQDLMVHYNLPVFAQGDTNGFVIGVARTLGLIRKGGEVDYANAAKSVLRDWNTAKLPIYSEAPTLESQNSITLTDDDEKILSTLRSRKEIRKERGLEIEQRLVELNAGFLIEEDSDEDSVHPSGNVDEDDEGEGQDEVEEDESEDGVLDGEEPISRKRKVSQSTFRPSKKVAFATGPTDRGEKKATRKLKQQSGKKERAQKASSNTQAEVSEKESKASNDTSKAKAASKVQPKPKNIPSKPKQNADSNTYDFDQFFKKS</sequence>
<keyword evidence="3" id="KW-0342">GTP-binding</keyword>
<dbReference type="Proteomes" id="UP001050691">
    <property type="component" value="Unassembled WGS sequence"/>
</dbReference>
<feature type="compositionally biased region" description="Acidic residues" evidence="5">
    <location>
        <begin position="479"/>
        <end position="505"/>
    </location>
</feature>
<comment type="subcellular location">
    <subcellularLocation>
        <location evidence="1">Nucleus</location>
    </subcellularLocation>
</comment>
<feature type="compositionally biased region" description="Polar residues" evidence="5">
    <location>
        <begin position="594"/>
        <end position="604"/>
    </location>
</feature>
<accession>A0AAV5A5R0</accession>
<dbReference type="InterPro" id="IPR023179">
    <property type="entry name" value="GTP-bd_ortho_bundle_sf"/>
</dbReference>
<evidence type="ECO:0000259" key="6">
    <source>
        <dbReference type="Pfam" id="PF01926"/>
    </source>
</evidence>
<dbReference type="Pfam" id="PF08701">
    <property type="entry name" value="GN3L_Grn1"/>
    <property type="match status" value="1"/>
</dbReference>
<reference evidence="8" key="1">
    <citation type="submission" date="2021-10" db="EMBL/GenBank/DDBJ databases">
        <title>De novo Genome Assembly of Clathrus columnatus (Basidiomycota, Fungi) Using Illumina and Nanopore Sequence Data.</title>
        <authorList>
            <person name="Ogiso-Tanaka E."/>
            <person name="Itagaki H."/>
            <person name="Hosoya T."/>
            <person name="Hosaka K."/>
        </authorList>
    </citation>
    <scope>NUCLEOTIDE SEQUENCE</scope>
    <source>
        <strain evidence="8">MO-923</strain>
    </source>
</reference>
<evidence type="ECO:0000259" key="7">
    <source>
        <dbReference type="Pfam" id="PF08701"/>
    </source>
</evidence>
<dbReference type="Gene3D" id="1.10.1580.10">
    <property type="match status" value="1"/>
</dbReference>
<gene>
    <name evidence="8" type="ORF">Clacol_001440</name>
</gene>
<protein>
    <recommendedName>
        <fullName evidence="10">CP-type G domain-containing protein</fullName>
    </recommendedName>
</protein>
<feature type="region of interest" description="Disordered" evidence="5">
    <location>
        <begin position="1"/>
        <end position="92"/>
    </location>
</feature>
<organism evidence="8 9">
    <name type="scientific">Clathrus columnatus</name>
    <dbReference type="NCBI Taxonomy" id="1419009"/>
    <lineage>
        <taxon>Eukaryota</taxon>
        <taxon>Fungi</taxon>
        <taxon>Dikarya</taxon>
        <taxon>Basidiomycota</taxon>
        <taxon>Agaricomycotina</taxon>
        <taxon>Agaricomycetes</taxon>
        <taxon>Phallomycetidae</taxon>
        <taxon>Phallales</taxon>
        <taxon>Clathraceae</taxon>
        <taxon>Clathrus</taxon>
    </lineage>
</organism>
<evidence type="ECO:0000256" key="2">
    <source>
        <dbReference type="ARBA" id="ARBA00022741"/>
    </source>
</evidence>
<feature type="domain" description="G" evidence="6">
    <location>
        <begin position="245"/>
        <end position="323"/>
    </location>
</feature>
<dbReference type="PANTHER" id="PTHR11089">
    <property type="entry name" value="GTP-BINDING PROTEIN-RELATED"/>
    <property type="match status" value="1"/>
</dbReference>
<dbReference type="SUPFAM" id="SSF52540">
    <property type="entry name" value="P-loop containing nucleoside triphosphate hydrolases"/>
    <property type="match status" value="1"/>
</dbReference>
<evidence type="ECO:0000313" key="8">
    <source>
        <dbReference type="EMBL" id="GJJ07240.1"/>
    </source>
</evidence>
<evidence type="ECO:0000256" key="4">
    <source>
        <dbReference type="ARBA" id="ARBA00023242"/>
    </source>
</evidence>
<dbReference type="InterPro" id="IPR050755">
    <property type="entry name" value="TRAFAC_YlqF/YawG_RiboMat"/>
</dbReference>
<feature type="domain" description="Guanine nucleotide-binding protein-like 3 N-terminal" evidence="7">
    <location>
        <begin position="14"/>
        <end position="89"/>
    </location>
</feature>
<dbReference type="PANTHER" id="PTHR11089:SF30">
    <property type="entry name" value="GUANINE NUCLEOTIDE-BINDING PROTEIN-LIKE 3 HOMOLOG"/>
    <property type="match status" value="1"/>
</dbReference>
<proteinExistence type="predicted"/>
<evidence type="ECO:0000256" key="5">
    <source>
        <dbReference type="SAM" id="MobiDB-lite"/>
    </source>
</evidence>
<evidence type="ECO:0000256" key="1">
    <source>
        <dbReference type="ARBA" id="ARBA00004123"/>
    </source>
</evidence>
<feature type="compositionally biased region" description="Basic and acidic residues" evidence="5">
    <location>
        <begin position="57"/>
        <end position="87"/>
    </location>
</feature>
<keyword evidence="9" id="KW-1185">Reference proteome</keyword>
<dbReference type="Gene3D" id="3.40.50.300">
    <property type="entry name" value="P-loop containing nucleotide triphosphate hydrolases"/>
    <property type="match status" value="1"/>
</dbReference>
<evidence type="ECO:0000256" key="3">
    <source>
        <dbReference type="ARBA" id="ARBA00023134"/>
    </source>
</evidence>
<evidence type="ECO:0000313" key="9">
    <source>
        <dbReference type="Proteomes" id="UP001050691"/>
    </source>
</evidence>
<dbReference type="InterPro" id="IPR006073">
    <property type="entry name" value="GTP-bd"/>
</dbReference>
<dbReference type="InterPro" id="IPR027417">
    <property type="entry name" value="P-loop_NTPase"/>
</dbReference>
<keyword evidence="2" id="KW-0547">Nucleotide-binding</keyword>
<dbReference type="GO" id="GO:0005730">
    <property type="term" value="C:nucleolus"/>
    <property type="evidence" value="ECO:0007669"/>
    <property type="project" value="UniProtKB-ARBA"/>
</dbReference>
<dbReference type="EMBL" id="BPWL01000002">
    <property type="protein sequence ID" value="GJJ07240.1"/>
    <property type="molecule type" value="Genomic_DNA"/>
</dbReference>
<evidence type="ECO:0008006" key="10">
    <source>
        <dbReference type="Google" id="ProtNLM"/>
    </source>
</evidence>
<dbReference type="Pfam" id="PF01926">
    <property type="entry name" value="MMR_HSR1"/>
    <property type="match status" value="1"/>
</dbReference>
<dbReference type="AlphaFoldDB" id="A0AAV5A5R0"/>
<dbReference type="GO" id="GO:0005525">
    <property type="term" value="F:GTP binding"/>
    <property type="evidence" value="ECO:0007669"/>
    <property type="project" value="UniProtKB-KW"/>
</dbReference>
<name>A0AAV5A5R0_9AGAM</name>